<keyword evidence="1" id="KW-0175">Coiled coil</keyword>
<evidence type="ECO:0008006" key="5">
    <source>
        <dbReference type="Google" id="ProtNLM"/>
    </source>
</evidence>
<gene>
    <name evidence="3" type="ORF">TWF730_001679</name>
</gene>
<proteinExistence type="predicted"/>
<feature type="compositionally biased region" description="Basic and acidic residues" evidence="2">
    <location>
        <begin position="696"/>
        <end position="707"/>
    </location>
</feature>
<evidence type="ECO:0000256" key="2">
    <source>
        <dbReference type="SAM" id="MobiDB-lite"/>
    </source>
</evidence>
<feature type="region of interest" description="Disordered" evidence="2">
    <location>
        <begin position="677"/>
        <end position="774"/>
    </location>
</feature>
<dbReference type="InterPro" id="IPR053137">
    <property type="entry name" value="NLR-like"/>
</dbReference>
<dbReference type="InterPro" id="IPR035994">
    <property type="entry name" value="Nucleoside_phosphorylase_sf"/>
</dbReference>
<name>A0AAV9UJB4_9PEZI</name>
<dbReference type="PANTHER" id="PTHR46082:SF6">
    <property type="entry name" value="AAA+ ATPASE DOMAIN-CONTAINING PROTEIN-RELATED"/>
    <property type="match status" value="1"/>
</dbReference>
<dbReference type="PANTHER" id="PTHR46082">
    <property type="entry name" value="ATP/GTP-BINDING PROTEIN-RELATED"/>
    <property type="match status" value="1"/>
</dbReference>
<sequence length="1160" mass="128811">MAELQEIQRAMLGCRQSLKKSIDVPRLNQNGWAENRLLDFNVWATSAGVLAKGKLSLDERLASHPHTRNTIVNLLSLLKQLVDACREDAQEIENEASDLCEENGITSPEIELSLGELELRDNVKDILDKIIRLTVAIRKAGTDARLRRADKTFDIQDPKLHDLKRYLEVVIPPKGPKEGGVLNPIQSRLIEGNLRRRHRFAYAKEHARRMASSDKAQSSAEIRVGVQPLEKIQSAAHDVTALLSIHSSNPPSMKAATEIDNPGVDQTNSELKGVARSVSAPTVETAASAIEGTVIVPQMSNPRAAATVISHTGSKIIYPRPPFVTPDQAIFRCPCCHQSLPIAFAERTQWKKHLAGDILPYICVFEDCPTPLQFYLKREDWERHIKTDHPFWNCYICEEAGDQLEFQDEHDLIKHIEGNHRDTIEADEIPMFLDASKHFPIIQCPLCPSSEEMFESLEHIAQCVHDFSLRSLPEPSEGDAPGDYFDVNSDRSIQQSNSSLSQSEENIFMELEELDYEDADYDDEKRAALTSSALNGIPSLSNNGKDSQTLDWVSTCEAASYSLDSYSVALVCTSIREMDQVIPMLDELHPHPQTPPGNSNYFQVGSVKGYKVVVVYAPVSIGHDRSIDTTASWLLNTFPFIKTIMTTDAKLKGQKSGGHIRLGDVPFNAITALSPQVDPEDNVETQTQKQAQEIQPDVKDFEDRISSDDGANNEASTSSHPSDSMTRKLPGNADTDDKIPAASTRDDLESVDFGPTRIFGPTGCGSTSTGDDRFQLGRVRSGTLTEISEMKSVKKQVSYEPAGTSSDVENYDASHTYNLLPPPRQNNSPPKNRCDFEIAIICAFSLEAIVFSELFDQRYDENTYGEARGDPTLYVTGAIGYHNVVLVRMPYIERLAAASLHATFPGIRLALVVGICGGAPFGPQPTKVIFLGDVVISEGLIYYGDDPYSLFTREATPYSNLKPSHKIRASLAKLKTKQVQNYFREKTSEYLKVLQQKLCDTATYPGATEDRLFNPDYQHKHHGQECKICLNGESCDKVAKMSCEQLKCHEQELVLRDRLYQSVNPTVHFGLIASGNNMMKSGRDRDHVAARHQVIAFENKAAGVWQHFPNSLVIKGVCNYADGHNCEIWQGYAAATAAAATKAFLENWSTDHFLPPPPPP</sequence>
<evidence type="ECO:0000256" key="1">
    <source>
        <dbReference type="SAM" id="Coils"/>
    </source>
</evidence>
<keyword evidence="4" id="KW-1185">Reference proteome</keyword>
<dbReference type="GO" id="GO:0009116">
    <property type="term" value="P:nucleoside metabolic process"/>
    <property type="evidence" value="ECO:0007669"/>
    <property type="project" value="InterPro"/>
</dbReference>
<feature type="coiled-coil region" evidence="1">
    <location>
        <begin position="75"/>
        <end position="102"/>
    </location>
</feature>
<dbReference type="GO" id="GO:0003824">
    <property type="term" value="F:catalytic activity"/>
    <property type="evidence" value="ECO:0007669"/>
    <property type="project" value="InterPro"/>
</dbReference>
<feature type="compositionally biased region" description="Basic and acidic residues" evidence="2">
    <location>
        <begin position="735"/>
        <end position="748"/>
    </location>
</feature>
<dbReference type="Gene3D" id="3.40.50.1580">
    <property type="entry name" value="Nucleoside phosphorylase domain"/>
    <property type="match status" value="2"/>
</dbReference>
<protein>
    <recommendedName>
        <fullName evidence="5">Nucleoside phosphorylase domain-containing protein</fullName>
    </recommendedName>
</protein>
<comment type="caution">
    <text evidence="3">The sequence shown here is derived from an EMBL/GenBank/DDBJ whole genome shotgun (WGS) entry which is preliminary data.</text>
</comment>
<feature type="region of interest" description="Disordered" evidence="2">
    <location>
        <begin position="478"/>
        <end position="504"/>
    </location>
</feature>
<dbReference type="AlphaFoldDB" id="A0AAV9UJB4"/>
<evidence type="ECO:0000313" key="3">
    <source>
        <dbReference type="EMBL" id="KAK6342201.1"/>
    </source>
</evidence>
<dbReference type="EMBL" id="JAVHNS010000010">
    <property type="protein sequence ID" value="KAK6342201.1"/>
    <property type="molecule type" value="Genomic_DNA"/>
</dbReference>
<feature type="compositionally biased region" description="Polar residues" evidence="2">
    <location>
        <begin position="709"/>
        <end position="724"/>
    </location>
</feature>
<feature type="compositionally biased region" description="Polar residues" evidence="2">
    <location>
        <begin position="684"/>
        <end position="693"/>
    </location>
</feature>
<evidence type="ECO:0000313" key="4">
    <source>
        <dbReference type="Proteomes" id="UP001373714"/>
    </source>
</evidence>
<reference evidence="3 4" key="1">
    <citation type="submission" date="2019-10" db="EMBL/GenBank/DDBJ databases">
        <authorList>
            <person name="Palmer J.M."/>
        </authorList>
    </citation>
    <scope>NUCLEOTIDE SEQUENCE [LARGE SCALE GENOMIC DNA]</scope>
    <source>
        <strain evidence="3 4">TWF730</strain>
    </source>
</reference>
<accession>A0AAV9UJB4</accession>
<organism evidence="3 4">
    <name type="scientific">Orbilia blumenaviensis</name>
    <dbReference type="NCBI Taxonomy" id="1796055"/>
    <lineage>
        <taxon>Eukaryota</taxon>
        <taxon>Fungi</taxon>
        <taxon>Dikarya</taxon>
        <taxon>Ascomycota</taxon>
        <taxon>Pezizomycotina</taxon>
        <taxon>Orbiliomycetes</taxon>
        <taxon>Orbiliales</taxon>
        <taxon>Orbiliaceae</taxon>
        <taxon>Orbilia</taxon>
    </lineage>
</organism>
<dbReference type="Proteomes" id="UP001373714">
    <property type="component" value="Unassembled WGS sequence"/>
</dbReference>
<dbReference type="SUPFAM" id="SSF53167">
    <property type="entry name" value="Purine and uridine phosphorylases"/>
    <property type="match status" value="1"/>
</dbReference>
<feature type="compositionally biased region" description="Low complexity" evidence="2">
    <location>
        <begin position="490"/>
        <end position="503"/>
    </location>
</feature>